<feature type="compositionally biased region" description="Acidic residues" evidence="4">
    <location>
        <begin position="1"/>
        <end position="19"/>
    </location>
</feature>
<dbReference type="GO" id="GO:0006368">
    <property type="term" value="P:transcription elongation by RNA polymerase II"/>
    <property type="evidence" value="ECO:0007669"/>
    <property type="project" value="TreeGrafter"/>
</dbReference>
<dbReference type="EMBL" id="KZ995419">
    <property type="protein sequence ID" value="RKO90718.1"/>
    <property type="molecule type" value="Genomic_DNA"/>
</dbReference>
<name>A0A4P9WH46_9FUNG</name>
<dbReference type="Proteomes" id="UP000269721">
    <property type="component" value="Unassembled WGS sequence"/>
</dbReference>
<keyword evidence="1" id="KW-0677">Repeat</keyword>
<evidence type="ECO:0000256" key="4">
    <source>
        <dbReference type="SAM" id="MobiDB-lite"/>
    </source>
</evidence>
<keyword evidence="2 3" id="KW-0802">TPR repeat</keyword>
<dbReference type="PANTHER" id="PTHR14027">
    <property type="entry name" value="RNA POLYMERASE-ASSOCIATED PROTEIN CTR9"/>
    <property type="match status" value="1"/>
</dbReference>
<feature type="region of interest" description="Disordered" evidence="4">
    <location>
        <begin position="164"/>
        <end position="211"/>
    </location>
</feature>
<organism evidence="5 6">
    <name type="scientific">Blyttiomyces helicus</name>
    <dbReference type="NCBI Taxonomy" id="388810"/>
    <lineage>
        <taxon>Eukaryota</taxon>
        <taxon>Fungi</taxon>
        <taxon>Fungi incertae sedis</taxon>
        <taxon>Chytridiomycota</taxon>
        <taxon>Chytridiomycota incertae sedis</taxon>
        <taxon>Chytridiomycetes</taxon>
        <taxon>Chytridiomycetes incertae sedis</taxon>
        <taxon>Blyttiomyces</taxon>
    </lineage>
</organism>
<dbReference type="SMART" id="SM00028">
    <property type="entry name" value="TPR"/>
    <property type="match status" value="4"/>
</dbReference>
<sequence>MQGDSDELLDSDADSDSDSDLGSWMDRTAAGPLTIHHLSPPIGMCRIVSDHAENTCENTVAKFQADGKTAWNSTRRQHRAQAQLHSPERLSQGLLFVGHQPGQLHDHRTCFLGTEDALAKSWGFLGEEGVAGIDSHKDHVAQLQERYLDSFMFDGTRVASGDKLGPLECGGRRERGGRVSGSGSRMGGQDGAEAQSHISGDWCERQESGTPSMRNEMGYEASNVEVPRPGEKAKIFQAQANYEDAFACFQKASEILPKSVSAMFGLGQIYLYKGDMAQAAACFEKVLTVEPNDYPTLTGPFLLMIPPEQRLGSIYARMPEKRDRAENVFETLRKQLRAHYIQVGRPATTLKDDDVLEQPNVLMDVGLLAEQNHLPKAALAAYEKAAQKLTEDSITIPPELHNNIAALHHLISEDLRLHPVAAQRVAADEAKKMTDAVAVALKAVAAAVKLGPADKALAESRLAAAEAAAAIPIIPAQHRHARAAAKRYRLAREACDAQIADPAMTEERREIVRRISVVVRYNQGRLAEATGDIVEAEKIYKAILGEVPGYTDYSDELLDSDADSDSDSDLGSWMDRTAAGPLTIHHLSPPIGMCRIVSDHAENTCENTVAKFQADGKTAWNSTRRQHRAQAQLHSPERLSQGLLFVGHQPGQLHDHRTCFLGTEDALAKSWGFLGEEGVAGIDSHKDHVAQLQERYLDSFMFDGTRVASGDKLGPLECGGRRERGGRVSGSGSRMGGQDGAEAQSHISGDWCERQESGTPSMRNEMGYEASNVEVPRPGEGAAVYLVTLTDTCFFIQQKTFLDAREIEVEVEFDLQTRR</sequence>
<feature type="compositionally biased region" description="Gly residues" evidence="4">
    <location>
        <begin position="178"/>
        <end position="190"/>
    </location>
</feature>
<dbReference type="InterPro" id="IPR019734">
    <property type="entry name" value="TPR_rpt"/>
</dbReference>
<proteinExistence type="predicted"/>
<evidence type="ECO:0000256" key="2">
    <source>
        <dbReference type="ARBA" id="ARBA00022803"/>
    </source>
</evidence>
<dbReference type="GO" id="GO:0000993">
    <property type="term" value="F:RNA polymerase II complex binding"/>
    <property type="evidence" value="ECO:0007669"/>
    <property type="project" value="TreeGrafter"/>
</dbReference>
<dbReference type="InterPro" id="IPR031101">
    <property type="entry name" value="Ctr9"/>
</dbReference>
<feature type="repeat" description="TPR" evidence="3">
    <location>
        <begin position="260"/>
        <end position="293"/>
    </location>
</feature>
<dbReference type="OrthoDB" id="343875at2759"/>
<feature type="region of interest" description="Disordered" evidence="4">
    <location>
        <begin position="1"/>
        <end position="25"/>
    </location>
</feature>
<keyword evidence="6" id="KW-1185">Reference proteome</keyword>
<evidence type="ECO:0000313" key="5">
    <source>
        <dbReference type="EMBL" id="RKO90718.1"/>
    </source>
</evidence>
<dbReference type="SUPFAM" id="SSF48452">
    <property type="entry name" value="TPR-like"/>
    <property type="match status" value="1"/>
</dbReference>
<evidence type="ECO:0000256" key="1">
    <source>
        <dbReference type="ARBA" id="ARBA00022737"/>
    </source>
</evidence>
<accession>A0A4P9WH46</accession>
<protein>
    <submittedName>
        <fullName evidence="5">Uncharacterized protein</fullName>
    </submittedName>
</protein>
<dbReference type="Pfam" id="PF13181">
    <property type="entry name" value="TPR_8"/>
    <property type="match status" value="1"/>
</dbReference>
<dbReference type="InterPro" id="IPR011990">
    <property type="entry name" value="TPR-like_helical_dom_sf"/>
</dbReference>
<dbReference type="Gene3D" id="1.25.40.10">
    <property type="entry name" value="Tetratricopeptide repeat domain"/>
    <property type="match status" value="1"/>
</dbReference>
<dbReference type="GO" id="GO:0006355">
    <property type="term" value="P:regulation of DNA-templated transcription"/>
    <property type="evidence" value="ECO:0007669"/>
    <property type="project" value="InterPro"/>
</dbReference>
<dbReference type="PROSITE" id="PS50293">
    <property type="entry name" value="TPR_REGION"/>
    <property type="match status" value="1"/>
</dbReference>
<feature type="region of interest" description="Disordered" evidence="4">
    <location>
        <begin position="713"/>
        <end position="760"/>
    </location>
</feature>
<dbReference type="AlphaFoldDB" id="A0A4P9WH46"/>
<reference evidence="6" key="1">
    <citation type="journal article" date="2018" name="Nat. Microbiol.">
        <title>Leveraging single-cell genomics to expand the fungal tree of life.</title>
        <authorList>
            <person name="Ahrendt S.R."/>
            <person name="Quandt C.A."/>
            <person name="Ciobanu D."/>
            <person name="Clum A."/>
            <person name="Salamov A."/>
            <person name="Andreopoulos B."/>
            <person name="Cheng J.F."/>
            <person name="Woyke T."/>
            <person name="Pelin A."/>
            <person name="Henrissat B."/>
            <person name="Reynolds N.K."/>
            <person name="Benny G.L."/>
            <person name="Smith M.E."/>
            <person name="James T.Y."/>
            <person name="Grigoriev I.V."/>
        </authorList>
    </citation>
    <scope>NUCLEOTIDE SEQUENCE [LARGE SCALE GENOMIC DNA]</scope>
</reference>
<dbReference type="PANTHER" id="PTHR14027:SF2">
    <property type="entry name" value="RNA POLYMERASE-ASSOCIATED PROTEIN CTR9 HOMOLOG"/>
    <property type="match status" value="1"/>
</dbReference>
<dbReference type="GO" id="GO:0016593">
    <property type="term" value="C:Cdc73/Paf1 complex"/>
    <property type="evidence" value="ECO:0007669"/>
    <property type="project" value="TreeGrafter"/>
</dbReference>
<evidence type="ECO:0000313" key="6">
    <source>
        <dbReference type="Proteomes" id="UP000269721"/>
    </source>
</evidence>
<evidence type="ECO:0000256" key="3">
    <source>
        <dbReference type="PROSITE-ProRule" id="PRU00339"/>
    </source>
</evidence>
<dbReference type="PROSITE" id="PS50005">
    <property type="entry name" value="TPR"/>
    <property type="match status" value="1"/>
</dbReference>
<gene>
    <name evidence="5" type="ORF">BDK51DRAFT_46353</name>
</gene>
<feature type="compositionally biased region" description="Gly residues" evidence="4">
    <location>
        <begin position="727"/>
        <end position="739"/>
    </location>
</feature>